<comment type="pathway">
    <text evidence="1">Cofactor biosynthesis; thiamine diphosphate biosynthesis.</text>
</comment>
<dbReference type="RefSeq" id="WP_155170894.1">
    <property type="nucleotide sequence ID" value="NZ_BAAAFL010000027.1"/>
</dbReference>
<gene>
    <name evidence="4" type="ORF">E1163_07875</name>
</gene>
<evidence type="ECO:0000259" key="3">
    <source>
        <dbReference type="Pfam" id="PF02581"/>
    </source>
</evidence>
<dbReference type="Pfam" id="PF02581">
    <property type="entry name" value="TMP-TENI"/>
    <property type="match status" value="1"/>
</dbReference>
<keyword evidence="5" id="KW-1185">Reference proteome</keyword>
<name>A0ABW9RPH4_9BACT</name>
<comment type="caution">
    <text evidence="4">The sequence shown here is derived from an EMBL/GenBank/DDBJ whole genome shotgun (WGS) entry which is preliminary data.</text>
</comment>
<dbReference type="EMBL" id="SMLW01000460">
    <property type="protein sequence ID" value="MTI24855.1"/>
    <property type="molecule type" value="Genomic_DNA"/>
</dbReference>
<dbReference type="Gene3D" id="3.20.20.70">
    <property type="entry name" value="Aldolase class I"/>
    <property type="match status" value="1"/>
</dbReference>
<evidence type="ECO:0000313" key="4">
    <source>
        <dbReference type="EMBL" id="MTI24855.1"/>
    </source>
</evidence>
<feature type="domain" description="Thiamine phosphate synthase/TenI" evidence="3">
    <location>
        <begin position="7"/>
        <end position="177"/>
    </location>
</feature>
<keyword evidence="2" id="KW-0784">Thiamine biosynthesis</keyword>
<dbReference type="Proteomes" id="UP000798808">
    <property type="component" value="Unassembled WGS sequence"/>
</dbReference>
<dbReference type="InterPro" id="IPR013785">
    <property type="entry name" value="Aldolase_TIM"/>
</dbReference>
<reference evidence="4 5" key="1">
    <citation type="submission" date="2019-02" db="EMBL/GenBank/DDBJ databases">
        <authorList>
            <person name="Goldberg S.R."/>
            <person name="Haltli B.A."/>
            <person name="Correa H."/>
            <person name="Russell K.G."/>
        </authorList>
    </citation>
    <scope>NUCLEOTIDE SEQUENCE [LARGE SCALE GENOMIC DNA]</scope>
    <source>
        <strain evidence="4 5">JCM 16186</strain>
    </source>
</reference>
<dbReference type="CDD" id="cd00564">
    <property type="entry name" value="TMP_TenI"/>
    <property type="match status" value="1"/>
</dbReference>
<dbReference type="PANTHER" id="PTHR20857:SF15">
    <property type="entry name" value="THIAMINE-PHOSPHATE SYNTHASE"/>
    <property type="match status" value="1"/>
</dbReference>
<evidence type="ECO:0000256" key="1">
    <source>
        <dbReference type="ARBA" id="ARBA00004948"/>
    </source>
</evidence>
<evidence type="ECO:0000256" key="2">
    <source>
        <dbReference type="ARBA" id="ARBA00022977"/>
    </source>
</evidence>
<dbReference type="PANTHER" id="PTHR20857">
    <property type="entry name" value="THIAMINE-PHOSPHATE PYROPHOSPHORYLASE"/>
    <property type="match status" value="1"/>
</dbReference>
<accession>A0ABW9RPH4</accession>
<evidence type="ECO:0000313" key="5">
    <source>
        <dbReference type="Proteomes" id="UP000798808"/>
    </source>
</evidence>
<protein>
    <submittedName>
        <fullName evidence="4">Thiamine phosphate synthase</fullName>
    </submittedName>
</protein>
<dbReference type="InterPro" id="IPR022998">
    <property type="entry name" value="ThiamineP_synth_TenI"/>
</dbReference>
<organism evidence="4 5">
    <name type="scientific">Fulvivirga kasyanovii</name>
    <dbReference type="NCBI Taxonomy" id="396812"/>
    <lineage>
        <taxon>Bacteria</taxon>
        <taxon>Pseudomonadati</taxon>
        <taxon>Bacteroidota</taxon>
        <taxon>Cytophagia</taxon>
        <taxon>Cytophagales</taxon>
        <taxon>Fulvivirgaceae</taxon>
        <taxon>Fulvivirga</taxon>
    </lineage>
</organism>
<dbReference type="SUPFAM" id="SSF51391">
    <property type="entry name" value="Thiamin phosphate synthase"/>
    <property type="match status" value="1"/>
</dbReference>
<proteinExistence type="predicted"/>
<dbReference type="InterPro" id="IPR036206">
    <property type="entry name" value="ThiamineP_synth_sf"/>
</dbReference>
<sequence length="202" mass="22827">MPEDKLIVITPEYTLEKETDLWMQLLDAGVGRVHIRKPNAKLESLLGLMTKVPTAYREQISVHYYPEVTLKTDVGGLHQPYRHLVNSRILLPAIYRLSASVHNWEEARKAMKLCSYCFISPVFNSISKKGYNANPELKNVPEHLKGNKIYALGGVDIQNAQEALDMGYYGVAVMGTIWEEPEWAIDKAKALIEVINKKSISS</sequence>